<dbReference type="PANTHER" id="PTHR43277:SF4">
    <property type="entry name" value="ARGININE DECARBOXYLASE"/>
    <property type="match status" value="1"/>
</dbReference>
<dbReference type="Pfam" id="PF03711">
    <property type="entry name" value="OKR_DC_1_C"/>
    <property type="match status" value="1"/>
</dbReference>
<comment type="cofactor">
    <cofactor evidence="1">
        <name>pyridoxal 5'-phosphate</name>
        <dbReference type="ChEBI" id="CHEBI:597326"/>
    </cofactor>
</comment>
<dbReference type="InterPro" id="IPR015424">
    <property type="entry name" value="PyrdxlP-dep_Trfase"/>
</dbReference>
<dbReference type="PROSITE" id="PS00703">
    <property type="entry name" value="OKR_DC_1"/>
    <property type="match status" value="1"/>
</dbReference>
<sequence>MAEEQRRAPLFEALQAYARKVRAPLHVPGHKMGRAAPPEWRAFLGESGLAIDQTEAPGLDDLHAPEGVIAEAQELAAAAFGAWRSYFLVGGTTAGLHALILAACEPGTAIAVPRHAHRSVLGALILAGLRPHWVRVAFDPELGLATGADRGSLQEALQGAAAAVLVHPTYYGIAAALEAEIGLVHGAGLPVLVDEAHGTHFAFHPDLPPSALSLGADGVVQSVHKTGGSLTQSSLCHLGRGSRLTPARVAEMLRLVQTTSPSYLLMASLDVARRALALEGRAAWERALVLAEEARRRVEAIPGLRVRPTDDPTKLLIDVRRRSISGFRAAEWLWDEAGVAVEAAGLTYLLAVLTPGDTMETVDTLAAALSRLPSDEGVPALPPEPPWPEVVMTPRAAYLGPKRAVPLEEAVGRIAAELVAPYPPGIPVVAPGERLTRDVVDYLGHAARSGWHLQGPADPRLRSIQVVEE</sequence>
<gene>
    <name evidence="7" type="ORF">J2Z79_002837</name>
</gene>
<evidence type="ECO:0000313" key="7">
    <source>
        <dbReference type="EMBL" id="MBP2019398.1"/>
    </source>
</evidence>
<organism evidence="7 8">
    <name type="scientific">Symbiobacterium terraclitae</name>
    <dbReference type="NCBI Taxonomy" id="557451"/>
    <lineage>
        <taxon>Bacteria</taxon>
        <taxon>Bacillati</taxon>
        <taxon>Bacillota</taxon>
        <taxon>Clostridia</taxon>
        <taxon>Eubacteriales</taxon>
        <taxon>Symbiobacteriaceae</taxon>
        <taxon>Symbiobacterium</taxon>
    </lineage>
</organism>
<accession>A0ABS4JV57</accession>
<comment type="caution">
    <text evidence="7">The sequence shown here is derived from an EMBL/GenBank/DDBJ whole genome shotgun (WGS) entry which is preliminary data.</text>
</comment>
<dbReference type="Proteomes" id="UP001519289">
    <property type="component" value="Unassembled WGS sequence"/>
</dbReference>
<dbReference type="InterPro" id="IPR052357">
    <property type="entry name" value="Orn_Lys_Arg_decarboxylase-I"/>
</dbReference>
<proteinExistence type="inferred from homology"/>
<evidence type="ECO:0000256" key="2">
    <source>
        <dbReference type="ARBA" id="ARBA00010671"/>
    </source>
</evidence>
<dbReference type="InterPro" id="IPR015421">
    <property type="entry name" value="PyrdxlP-dep_Trfase_major"/>
</dbReference>
<dbReference type="Pfam" id="PF01276">
    <property type="entry name" value="OKR_DC_1"/>
    <property type="match status" value="1"/>
</dbReference>
<dbReference type="RefSeq" id="WP_209467509.1">
    <property type="nucleotide sequence ID" value="NZ_JAGGLG010000027.1"/>
</dbReference>
<keyword evidence="4" id="KW-0663">Pyridoxal phosphate</keyword>
<evidence type="ECO:0000259" key="6">
    <source>
        <dbReference type="PROSITE" id="PS00703"/>
    </source>
</evidence>
<dbReference type="SUPFAM" id="SSF55904">
    <property type="entry name" value="Ornithine decarboxylase C-terminal domain"/>
    <property type="match status" value="1"/>
</dbReference>
<keyword evidence="5" id="KW-0456">Lyase</keyword>
<dbReference type="Gene3D" id="3.90.100.10">
    <property type="entry name" value="Orn/Lys/Arg decarboxylase, C-terminal domain"/>
    <property type="match status" value="1"/>
</dbReference>
<dbReference type="InterPro" id="IPR000310">
    <property type="entry name" value="Orn/Lys/Arg_deCO2ase_major_dom"/>
</dbReference>
<dbReference type="InterPro" id="IPR036633">
    <property type="entry name" value="Prn/Lys/Arg_de-COase_C_sf"/>
</dbReference>
<dbReference type="Gene3D" id="3.40.640.10">
    <property type="entry name" value="Type I PLP-dependent aspartate aminotransferase-like (Major domain)"/>
    <property type="match status" value="1"/>
</dbReference>
<protein>
    <submittedName>
        <fullName evidence="7">Arginine/lysine/ornithine decarboxylase</fullName>
    </submittedName>
</protein>
<evidence type="ECO:0000256" key="1">
    <source>
        <dbReference type="ARBA" id="ARBA00001933"/>
    </source>
</evidence>
<dbReference type="InterPro" id="IPR008286">
    <property type="entry name" value="Prn/Lys/Arg_de-COase_C"/>
</dbReference>
<evidence type="ECO:0000256" key="4">
    <source>
        <dbReference type="ARBA" id="ARBA00022898"/>
    </source>
</evidence>
<reference evidence="7 8" key="1">
    <citation type="submission" date="2021-03" db="EMBL/GenBank/DDBJ databases">
        <title>Genomic Encyclopedia of Type Strains, Phase IV (KMG-IV): sequencing the most valuable type-strain genomes for metagenomic binning, comparative biology and taxonomic classification.</title>
        <authorList>
            <person name="Goeker M."/>
        </authorList>
    </citation>
    <scope>NUCLEOTIDE SEQUENCE [LARGE SCALE GENOMIC DNA]</scope>
    <source>
        <strain evidence="7 8">DSM 27138</strain>
    </source>
</reference>
<dbReference type="SUPFAM" id="SSF53383">
    <property type="entry name" value="PLP-dependent transferases"/>
    <property type="match status" value="1"/>
</dbReference>
<comment type="similarity">
    <text evidence="2">Belongs to the Orn/Lys/Arg decarboxylase class-I family.</text>
</comment>
<name>A0ABS4JV57_9FIRM</name>
<evidence type="ECO:0000256" key="3">
    <source>
        <dbReference type="ARBA" id="ARBA00022793"/>
    </source>
</evidence>
<evidence type="ECO:0000256" key="5">
    <source>
        <dbReference type="ARBA" id="ARBA00023239"/>
    </source>
</evidence>
<dbReference type="PANTHER" id="PTHR43277">
    <property type="entry name" value="ARGININE DECARBOXYLASE"/>
    <property type="match status" value="1"/>
</dbReference>
<feature type="domain" description="Orn/Lys/Arg decarboxylases family 1 pyridoxal-P attachment site" evidence="6">
    <location>
        <begin position="220"/>
        <end position="234"/>
    </location>
</feature>
<keyword evidence="8" id="KW-1185">Reference proteome</keyword>
<keyword evidence="3" id="KW-0210">Decarboxylase</keyword>
<dbReference type="EMBL" id="JAGGLG010000027">
    <property type="protein sequence ID" value="MBP2019398.1"/>
    <property type="molecule type" value="Genomic_DNA"/>
</dbReference>
<evidence type="ECO:0000313" key="8">
    <source>
        <dbReference type="Proteomes" id="UP001519289"/>
    </source>
</evidence>